<dbReference type="PROSITE" id="PS52039">
    <property type="entry name" value="TOPO_IA_2"/>
    <property type="match status" value="1"/>
</dbReference>
<feature type="domain" description="Topo IA-type catalytic" evidence="3">
    <location>
        <begin position="1"/>
        <end position="50"/>
    </location>
</feature>
<reference evidence="4 5" key="1">
    <citation type="journal article" date="2013" name="Stand. Genomic Sci.">
        <title>Genome sequence of the reddish-pigmented Rubellimicrobium thermophilum type strain (DSM 16684(T)), a member of the Roseobacter clade.</title>
        <authorList>
            <person name="Fiebig A."/>
            <person name="Riedel T."/>
            <person name="Gronow S."/>
            <person name="Petersen J."/>
            <person name="Klenk H.P."/>
            <person name="Goker M."/>
        </authorList>
    </citation>
    <scope>NUCLEOTIDE SEQUENCE [LARGE SCALE GENOMIC DNA]</scope>
    <source>
        <strain evidence="4 5">DSM 16684</strain>
    </source>
</reference>
<dbReference type="Proteomes" id="UP000015346">
    <property type="component" value="Unassembled WGS sequence"/>
</dbReference>
<evidence type="ECO:0000313" key="4">
    <source>
        <dbReference type="EMBL" id="EPX87377.1"/>
    </source>
</evidence>
<evidence type="ECO:0000259" key="3">
    <source>
        <dbReference type="PROSITE" id="PS52039"/>
    </source>
</evidence>
<dbReference type="PATRIC" id="fig|1123069.3.peg.409"/>
<dbReference type="InterPro" id="IPR013498">
    <property type="entry name" value="Topo_IA_Znf"/>
</dbReference>
<feature type="region of interest" description="Disordered" evidence="2">
    <location>
        <begin position="318"/>
        <end position="396"/>
    </location>
</feature>
<dbReference type="InterPro" id="IPR025589">
    <property type="entry name" value="Toprim_C_rpt"/>
</dbReference>
<gene>
    <name evidence="4" type="ORF">ruthe_00447</name>
</gene>
<dbReference type="AlphaFoldDB" id="S9R643"/>
<comment type="caution">
    <text evidence="4">The sequence shown here is derived from an EMBL/GenBank/DDBJ whole genome shotgun (WGS) entry which is preliminary data.</text>
</comment>
<dbReference type="Gene3D" id="1.10.460.10">
    <property type="entry name" value="Topoisomerase I, domain 2"/>
    <property type="match status" value="1"/>
</dbReference>
<keyword evidence="1 4" id="KW-0413">Isomerase</keyword>
<feature type="compositionally biased region" description="Low complexity" evidence="2">
    <location>
        <begin position="334"/>
        <end position="346"/>
    </location>
</feature>
<dbReference type="GO" id="GO:0006265">
    <property type="term" value="P:DNA topological change"/>
    <property type="evidence" value="ECO:0007669"/>
    <property type="project" value="InterPro"/>
</dbReference>
<dbReference type="SUPFAM" id="SSF56712">
    <property type="entry name" value="Prokaryotic type I DNA topoisomerase"/>
    <property type="match status" value="1"/>
</dbReference>
<dbReference type="InterPro" id="IPR013497">
    <property type="entry name" value="Topo_IA_cen"/>
</dbReference>
<evidence type="ECO:0000313" key="5">
    <source>
        <dbReference type="Proteomes" id="UP000015346"/>
    </source>
</evidence>
<proteinExistence type="predicted"/>
<dbReference type="HOGENOM" id="CLU_696152_0_0_5"/>
<dbReference type="PANTHER" id="PTHR42785:SF1">
    <property type="entry name" value="DNA TOPOISOMERASE"/>
    <property type="match status" value="1"/>
</dbReference>
<name>S9R643_9RHOB</name>
<dbReference type="GO" id="GO:0005694">
    <property type="term" value="C:chromosome"/>
    <property type="evidence" value="ECO:0007669"/>
    <property type="project" value="InterPro"/>
</dbReference>
<sequence>MTAFLATYFPRYVEYDFTASLEDRLDQVSAGQTDYKTVLSDFWRDFSAALAETADLRIGEVLERIDAVLAPHLYPPRADGGDPRRCPACGEGRLSMRTARTGGAFIGCSRYPECRYTRPFGPPPEDAEAAPAGERLLGEDGGEPIWLRDGRFGPYVQRGEATADNPKPPRASLPRGWRPEEMTLESALRLLSLPRQVGTHPEDGAPVEAGIGRFGPYVRHGTLYATLPSVEDVWEIGMNRAVELLAQKAAGRRGAGARSALPAGRSLGEHPEGGEIQVMPGRYGPYVKWGKINATIPRERDPETLTLEDALALIEAKTAAPAAGRKGSKGRGTTGKTATAADPAKTAARRTAKKASAKTAAPAPEGTSAGRSATGRTAARKATARPASGKPDRIEE</sequence>
<dbReference type="SUPFAM" id="SSF57783">
    <property type="entry name" value="Zinc beta-ribbon"/>
    <property type="match status" value="1"/>
</dbReference>
<feature type="compositionally biased region" description="Low complexity" evidence="2">
    <location>
        <begin position="357"/>
        <end position="377"/>
    </location>
</feature>
<dbReference type="InterPro" id="IPR013824">
    <property type="entry name" value="Topo_IA_cen_sub1"/>
</dbReference>
<evidence type="ECO:0000256" key="1">
    <source>
        <dbReference type="ARBA" id="ARBA00023235"/>
    </source>
</evidence>
<dbReference type="PANTHER" id="PTHR42785">
    <property type="entry name" value="DNA TOPOISOMERASE, TYPE IA, CORE"/>
    <property type="match status" value="1"/>
</dbReference>
<dbReference type="EMBL" id="AOLV01000007">
    <property type="protein sequence ID" value="EPX87377.1"/>
    <property type="molecule type" value="Genomic_DNA"/>
</dbReference>
<dbReference type="Pfam" id="PF01396">
    <property type="entry name" value="Zn_ribbon_Top1"/>
    <property type="match status" value="1"/>
</dbReference>
<keyword evidence="5" id="KW-1185">Reference proteome</keyword>
<dbReference type="InterPro" id="IPR023405">
    <property type="entry name" value="Topo_IA_core_domain"/>
</dbReference>
<dbReference type="Gene3D" id="3.30.65.10">
    <property type="entry name" value="Bacterial Topoisomerase I, domain 1"/>
    <property type="match status" value="1"/>
</dbReference>
<protein>
    <submittedName>
        <fullName evidence="4">Putative domain of topoisomerase IA</fullName>
    </submittedName>
</protein>
<evidence type="ECO:0000256" key="2">
    <source>
        <dbReference type="SAM" id="MobiDB-lite"/>
    </source>
</evidence>
<dbReference type="GO" id="GO:0003677">
    <property type="term" value="F:DNA binding"/>
    <property type="evidence" value="ECO:0007669"/>
    <property type="project" value="InterPro"/>
</dbReference>
<dbReference type="GO" id="GO:0003917">
    <property type="term" value="F:DNA topoisomerase type I (single strand cut, ATP-independent) activity"/>
    <property type="evidence" value="ECO:0007669"/>
    <property type="project" value="InterPro"/>
</dbReference>
<dbReference type="Pfam" id="PF13368">
    <property type="entry name" value="Toprim_C_rpt"/>
    <property type="match status" value="3"/>
</dbReference>
<organism evidence="4 5">
    <name type="scientific">Rubellimicrobium thermophilum DSM 16684</name>
    <dbReference type="NCBI Taxonomy" id="1123069"/>
    <lineage>
        <taxon>Bacteria</taxon>
        <taxon>Pseudomonadati</taxon>
        <taxon>Pseudomonadota</taxon>
        <taxon>Alphaproteobacteria</taxon>
        <taxon>Rhodobacterales</taxon>
        <taxon>Roseobacteraceae</taxon>
        <taxon>Rubellimicrobium</taxon>
    </lineage>
</organism>
<dbReference type="InterPro" id="IPR000380">
    <property type="entry name" value="Topo_IA"/>
</dbReference>
<feature type="compositionally biased region" description="Basic residues" evidence="2">
    <location>
        <begin position="347"/>
        <end position="356"/>
    </location>
</feature>
<accession>S9R643</accession>
<dbReference type="STRING" id="1123069.ruthe_00447"/>